<evidence type="ECO:0000313" key="1">
    <source>
        <dbReference type="EMBL" id="GAI88524.1"/>
    </source>
</evidence>
<gene>
    <name evidence="1" type="ORF">S12H4_35947</name>
</gene>
<dbReference type="AlphaFoldDB" id="X1U8A4"/>
<name>X1U8A4_9ZZZZ</name>
<organism evidence="1">
    <name type="scientific">marine sediment metagenome</name>
    <dbReference type="NCBI Taxonomy" id="412755"/>
    <lineage>
        <taxon>unclassified sequences</taxon>
        <taxon>metagenomes</taxon>
        <taxon>ecological metagenomes</taxon>
    </lineage>
</organism>
<dbReference type="EMBL" id="BARW01021399">
    <property type="protein sequence ID" value="GAI88524.1"/>
    <property type="molecule type" value="Genomic_DNA"/>
</dbReference>
<proteinExistence type="predicted"/>
<feature type="non-terminal residue" evidence="1">
    <location>
        <position position="63"/>
    </location>
</feature>
<comment type="caution">
    <text evidence="1">The sequence shown here is derived from an EMBL/GenBank/DDBJ whole genome shotgun (WGS) entry which is preliminary data.</text>
</comment>
<reference evidence="1" key="1">
    <citation type="journal article" date="2014" name="Front. Microbiol.">
        <title>High frequency of phylogenetically diverse reductive dehalogenase-homologous genes in deep subseafloor sedimentary metagenomes.</title>
        <authorList>
            <person name="Kawai M."/>
            <person name="Futagami T."/>
            <person name="Toyoda A."/>
            <person name="Takaki Y."/>
            <person name="Nishi S."/>
            <person name="Hori S."/>
            <person name="Arai W."/>
            <person name="Tsubouchi T."/>
            <person name="Morono Y."/>
            <person name="Uchiyama I."/>
            <person name="Ito T."/>
            <person name="Fujiyama A."/>
            <person name="Inagaki F."/>
            <person name="Takami H."/>
        </authorList>
    </citation>
    <scope>NUCLEOTIDE SEQUENCE</scope>
    <source>
        <strain evidence="1">Expedition CK06-06</strain>
    </source>
</reference>
<accession>X1U8A4</accession>
<sequence length="63" mass="7264">MEKVMTRPQVRVDKLELDPTFEAGATHTARATLTNPTTKDFTYTAELYLDVTKGSHFRRRRGH</sequence>
<protein>
    <submittedName>
        <fullName evidence="1">Uncharacterized protein</fullName>
    </submittedName>
</protein>